<feature type="region of interest" description="Disordered" evidence="1">
    <location>
        <begin position="282"/>
        <end position="303"/>
    </location>
</feature>
<dbReference type="AlphaFoldDB" id="A0A160P175"/>
<dbReference type="Proteomes" id="UP000217676">
    <property type="component" value="Chromosome"/>
</dbReference>
<feature type="compositionally biased region" description="Pro residues" evidence="1">
    <location>
        <begin position="42"/>
        <end position="57"/>
    </location>
</feature>
<reference evidence="3 4" key="1">
    <citation type="journal article" date="2016" name="Genome Announc.">
        <title>Complete Genome Sequence of Thiostrepton-Producing Streptomyces laurentii ATCC 31255.</title>
        <authorList>
            <person name="Doi K."/>
            <person name="Fujino Y."/>
            <person name="Nagayoshi Y."/>
            <person name="Ohshima T."/>
            <person name="Ogata S."/>
        </authorList>
    </citation>
    <scope>NUCLEOTIDE SEQUENCE [LARGE SCALE GENOMIC DNA]</scope>
    <source>
        <strain evidence="3 4">ATCC 31255</strain>
    </source>
</reference>
<name>A0A160P175_STRLU</name>
<keyword evidence="2" id="KW-1133">Transmembrane helix</keyword>
<gene>
    <name evidence="3" type="ORF">SLA_3636</name>
</gene>
<feature type="transmembrane region" description="Helical" evidence="2">
    <location>
        <begin position="82"/>
        <end position="106"/>
    </location>
</feature>
<feature type="compositionally biased region" description="Low complexity" evidence="1">
    <location>
        <begin position="32"/>
        <end position="41"/>
    </location>
</feature>
<evidence type="ECO:0000256" key="2">
    <source>
        <dbReference type="SAM" id="Phobius"/>
    </source>
</evidence>
<proteinExistence type="predicted"/>
<dbReference type="InterPro" id="IPR043857">
    <property type="entry name" value="DUF5819"/>
</dbReference>
<evidence type="ECO:0000313" key="4">
    <source>
        <dbReference type="Proteomes" id="UP000217676"/>
    </source>
</evidence>
<sequence>MGAYDNDADDAAAAGKAAADTESDPPGPDGVPEQTTAAAQAPPKPPEPPVLPPPAPAPASEQAAPAGRRGPGIAGLSTRYQVVAAVALAVVGVFGCVHLAMVFLHVAPLNTLTKQHGTAVDDWIYPELEQNWKLFAPNPLQQNIAVEARAQIRGADGTRRTTGWIGLTAQDTERIRGNIVPSHTEQNELRRAWEFFLNFHTEDQLPNGLRGELSEGYLRRIVISRLDERELGGTVQKIQVRSVTRAVPAPAWSTEKIDTRPVHRTYRWWSITDADRPAFAAEAGAEAGTGTGTSTARTETAAR</sequence>
<evidence type="ECO:0000256" key="1">
    <source>
        <dbReference type="SAM" id="MobiDB-lite"/>
    </source>
</evidence>
<keyword evidence="2" id="KW-0472">Membrane</keyword>
<evidence type="ECO:0000313" key="3">
    <source>
        <dbReference type="EMBL" id="BAU84544.1"/>
    </source>
</evidence>
<organism evidence="3 4">
    <name type="scientific">Streptomyces laurentii</name>
    <dbReference type="NCBI Taxonomy" id="39478"/>
    <lineage>
        <taxon>Bacteria</taxon>
        <taxon>Bacillati</taxon>
        <taxon>Actinomycetota</taxon>
        <taxon>Actinomycetes</taxon>
        <taxon>Kitasatosporales</taxon>
        <taxon>Streptomycetaceae</taxon>
        <taxon>Streptomyces</taxon>
    </lineage>
</organism>
<feature type="compositionally biased region" description="Low complexity" evidence="1">
    <location>
        <begin position="11"/>
        <end position="20"/>
    </location>
</feature>
<dbReference type="KEGG" id="slau:SLA_3636"/>
<dbReference type="Pfam" id="PF19136">
    <property type="entry name" value="DUF5819"/>
    <property type="match status" value="1"/>
</dbReference>
<dbReference type="EMBL" id="AP017424">
    <property type="protein sequence ID" value="BAU84544.1"/>
    <property type="molecule type" value="Genomic_DNA"/>
</dbReference>
<protein>
    <submittedName>
        <fullName evidence="3">Membrane protein</fullName>
    </submittedName>
</protein>
<accession>A0A160P175</accession>
<feature type="region of interest" description="Disordered" evidence="1">
    <location>
        <begin position="1"/>
        <end position="70"/>
    </location>
</feature>
<feature type="compositionally biased region" description="Low complexity" evidence="1">
    <location>
        <begin position="58"/>
        <end position="68"/>
    </location>
</feature>
<feature type="compositionally biased region" description="Acidic residues" evidence="1">
    <location>
        <begin position="1"/>
        <end position="10"/>
    </location>
</feature>
<keyword evidence="4" id="KW-1185">Reference proteome</keyword>
<keyword evidence="2" id="KW-0812">Transmembrane</keyword>